<feature type="disulfide bond" evidence="13">
    <location>
        <begin position="1185"/>
        <end position="1194"/>
    </location>
</feature>
<feature type="disulfide bond" evidence="13">
    <location>
        <begin position="1080"/>
        <end position="1089"/>
    </location>
</feature>
<evidence type="ECO:0000256" key="10">
    <source>
        <dbReference type="ARBA" id="ARBA00023180"/>
    </source>
</evidence>
<evidence type="ECO:0008006" key="19">
    <source>
        <dbReference type="Google" id="ProtNLM"/>
    </source>
</evidence>
<feature type="domain" description="Laminin EGF-like" evidence="16">
    <location>
        <begin position="934"/>
        <end position="982"/>
    </location>
</feature>
<feature type="disulfide bond" evidence="13">
    <location>
        <begin position="837"/>
        <end position="846"/>
    </location>
</feature>
<feature type="disulfide bond" evidence="13">
    <location>
        <begin position="1132"/>
        <end position="1141"/>
    </location>
</feature>
<keyword evidence="3" id="KW-0272">Extracellular matrix</keyword>
<dbReference type="InterPro" id="IPR001394">
    <property type="entry name" value="Peptidase_C19_UCH"/>
</dbReference>
<dbReference type="GO" id="GO:0016579">
    <property type="term" value="P:protein deubiquitination"/>
    <property type="evidence" value="ECO:0007669"/>
    <property type="project" value="InterPro"/>
</dbReference>
<dbReference type="InterPro" id="IPR028889">
    <property type="entry name" value="USP"/>
</dbReference>
<feature type="disulfide bond" evidence="12">
    <location>
        <begin position="567"/>
        <end position="585"/>
    </location>
</feature>
<dbReference type="PROSITE" id="PS00973">
    <property type="entry name" value="USP_2"/>
    <property type="match status" value="1"/>
</dbReference>
<keyword evidence="11 13" id="KW-0424">Laminin EGF-like domain</keyword>
<evidence type="ECO:0000256" key="5">
    <source>
        <dbReference type="ARBA" id="ARBA00022737"/>
    </source>
</evidence>
<dbReference type="Pfam" id="PF24973">
    <property type="entry name" value="EGF_LMN_ATRN"/>
    <property type="match status" value="13"/>
</dbReference>
<feature type="region of interest" description="Disordered" evidence="14">
    <location>
        <begin position="982"/>
        <end position="1002"/>
    </location>
</feature>
<evidence type="ECO:0000259" key="16">
    <source>
        <dbReference type="PROSITE" id="PS50027"/>
    </source>
</evidence>
<feature type="disulfide bond" evidence="12">
    <location>
        <begin position="536"/>
        <end position="551"/>
    </location>
</feature>
<dbReference type="GO" id="GO:0004843">
    <property type="term" value="F:cysteine-type deubiquitinase activity"/>
    <property type="evidence" value="ECO:0007669"/>
    <property type="project" value="InterPro"/>
</dbReference>
<feature type="domain" description="Laminin EGF-like" evidence="16">
    <location>
        <begin position="1114"/>
        <end position="1162"/>
    </location>
</feature>
<gene>
    <name evidence="18" type="ORF">BRAFLDRAFT_81334</name>
</gene>
<dbReference type="STRING" id="7739.C3YQW5"/>
<feature type="domain" description="Laminin EGF-like" evidence="16">
    <location>
        <begin position="1329"/>
        <end position="1377"/>
    </location>
</feature>
<keyword evidence="6" id="KW-0084">Basement membrane</keyword>
<dbReference type="Pfam" id="PF00443">
    <property type="entry name" value="UCH"/>
    <property type="match status" value="1"/>
</dbReference>
<proteinExistence type="predicted"/>
<keyword evidence="15" id="KW-0472">Membrane</keyword>
<dbReference type="PROSITE" id="PS50068">
    <property type="entry name" value="LDLRA_2"/>
    <property type="match status" value="2"/>
</dbReference>
<dbReference type="PROSITE" id="PS00972">
    <property type="entry name" value="USP_1"/>
    <property type="match status" value="1"/>
</dbReference>
<dbReference type="FunFam" id="2.10.25.10:FF:000298">
    <property type="entry name" value="basement membrane-specific heparan sulfate proteoglycan core protein"/>
    <property type="match status" value="1"/>
</dbReference>
<feature type="domain" description="Laminin EGF-like" evidence="16">
    <location>
        <begin position="757"/>
        <end position="805"/>
    </location>
</feature>
<dbReference type="FunFam" id="2.10.25.10:FF:000542">
    <property type="entry name" value="Laminin-like protein epi-1"/>
    <property type="match status" value="1"/>
</dbReference>
<dbReference type="FunFam" id="2.10.25.10:FF:001069">
    <property type="entry name" value="Uncharacterized protein"/>
    <property type="match status" value="2"/>
</dbReference>
<keyword evidence="10" id="KW-0325">Glycoprotein</keyword>
<feature type="disulfide bond" evidence="12">
    <location>
        <begin position="524"/>
        <end position="542"/>
    </location>
</feature>
<evidence type="ECO:0000256" key="6">
    <source>
        <dbReference type="ARBA" id="ARBA00022869"/>
    </source>
</evidence>
<feature type="disulfide bond" evidence="12">
    <location>
        <begin position="579"/>
        <end position="594"/>
    </location>
</feature>
<feature type="domain" description="USP" evidence="17">
    <location>
        <begin position="39"/>
        <end position="469"/>
    </location>
</feature>
<evidence type="ECO:0000256" key="1">
    <source>
        <dbReference type="ARBA" id="ARBA00004302"/>
    </source>
</evidence>
<evidence type="ECO:0000256" key="9">
    <source>
        <dbReference type="ARBA" id="ARBA00023157"/>
    </source>
</evidence>
<sequence>MDPQQWCMLGGSAAAVIAGVYVLWGPENKGRRRKKDLPPGLLNLGNTCFMNVVLQSLAACPSFVQWLGDFIDAHISDENYTSYLAYTMVRVMKVLTNQAIVPDPFSPVEVLEALRARRWVISSEEQDAHELFQVLTSTLDEEKTTPPSVVSLFNIGLLQLEEKFCEGGGKRDPAVTRANGFLPPLSYSGQDHPFKGLLASQLRCKQCWHKCPVKYDHFDSLSLSLPADELGPHTLEGLLQQFVMSETVQNVECENCQKASCPWEEEGASARTAFIKQLTLGKLPQCMCIHIQRTVWLDNGTPTKRKDQVLFPEYLDMAAFRYRAGLLGGKAGGVRNGRVPNGILHRGESVPQSPVSSCLSSPVFPSTPLFSPSRLSCYPSMAMISPFSPAKESVFKSTPFRLVAVIVHLGEVFSGHFVCYRRAPEGEHGSFSEKWIKTSDMMVRRVLLQEVLGAEVTSAGVSVGISSEKAAQTVRYTHGTNGSPSPPCRHTSPPMATLLAVIMLFIAAVRSQRPCPDPGRQFQCGDGLCIDRRWVCDRRPDCKDYADETGCPAQAQPVACGASQFTCRSGQCVSAAGVCNGRPDCADRSDEVGCGRSTCNGHSNIRDPATGYCLNCQHNTQGTQCEFCSPGYYGDARRGTPNDCRPLPGQTGAVITRRVSRPCNCHRHAYMCDAQGNCMKCEHNTYGSQCQYCSPGFYGDARRGTPNDCQPISDQSGARNCQHNTRGNNCEHCEDGYAGNAQGGTPYDCQPVQKIQCYCYRHASSCDANGRCVDCQHNTYGEHCENCLPGYQGDPKKGTPYDCEVARASDQQQPPSYSCNCHGHARACDSYGRCLDCQHNTMGYRCETCKPGYTGDATRGSALDCQAQSPPCNCYRHAYNCDQYGTCVNCLHNTDGKNCERCKVGYQGDAKRGTPQDCQRVSPPAPPPARTYQCYCYGHSNQCDQYGRCLNCRHNTYGSRCENCLPGYQGDAKTGLPNSCTAVSRPAPPPARAPAPAPPPAQQQPSRRQCYCYGHSNQCDSNGRCVNCMHNTEGPNCEQCRDGYAGEARRGTPYDCLLVEDCKCYGHSDECDASGRCLRCKHNTMGDHCEKCLPGYTGDPRYSTPGDCSAIVPCTCNGHSDACDAEGICLNCKHNTQGDQCEVCADGYRGDATRGTPNDCHWAFEPCDCYGHSTECDSRGRCQNCDHNTYGDKCQYCKPGYVGDGRLGTPDDCQRVTSPIDRVPCFCNRHSDVCDNFGRCLYCQHNTEGDQCERCAMGYFGDAEEGTAADCKMLVPCMCHQHANDCDEMGRCIGCLHNTEGDKCERCKDGFMGDATEGTPDDCRPSIPCKCNGHANDCDSNGKCMNCLHNTRGEFCELCQIGFYGDPSSGDVDACKECPCPLTTRENRFAETCFLDSDNKPTCRNCRRGHQGRDCGKCKPGYMGNPFVMNGGCVRRPSGVRSQPRRIPVRIIP</sequence>
<dbReference type="PRINTS" id="PR00261">
    <property type="entry name" value="LDLRECEPTOR"/>
</dbReference>
<dbReference type="FunFam" id="2.10.25.10:FF:001067">
    <property type="entry name" value="Uncharacterized protein"/>
    <property type="match status" value="1"/>
</dbReference>
<evidence type="ECO:0000256" key="12">
    <source>
        <dbReference type="PROSITE-ProRule" id="PRU00124"/>
    </source>
</evidence>
<dbReference type="PANTHER" id="PTHR10574">
    <property type="entry name" value="NETRIN/LAMININ-RELATED"/>
    <property type="match status" value="1"/>
</dbReference>
<organism>
    <name type="scientific">Branchiostoma floridae</name>
    <name type="common">Florida lancelet</name>
    <name type="synonym">Amphioxus</name>
    <dbReference type="NCBI Taxonomy" id="7739"/>
    <lineage>
        <taxon>Eukaryota</taxon>
        <taxon>Metazoa</taxon>
        <taxon>Chordata</taxon>
        <taxon>Cephalochordata</taxon>
        <taxon>Leptocardii</taxon>
        <taxon>Amphioxiformes</taxon>
        <taxon>Branchiostomatidae</taxon>
        <taxon>Branchiostoma</taxon>
    </lineage>
</organism>
<dbReference type="InParanoid" id="C3YQW5"/>
<feature type="disulfide bond" evidence="12">
    <location>
        <begin position="560"/>
        <end position="572"/>
    </location>
</feature>
<dbReference type="InterPro" id="IPR038765">
    <property type="entry name" value="Papain-like_cys_pep_sf"/>
</dbReference>
<dbReference type="PROSITE" id="PS01248">
    <property type="entry name" value="EGF_LAM_1"/>
    <property type="match status" value="5"/>
</dbReference>
<dbReference type="PROSITE" id="PS50235">
    <property type="entry name" value="USP_3"/>
    <property type="match status" value="1"/>
</dbReference>
<feature type="transmembrane region" description="Helical" evidence="15">
    <location>
        <begin position="6"/>
        <end position="24"/>
    </location>
</feature>
<evidence type="ECO:0000256" key="4">
    <source>
        <dbReference type="ARBA" id="ARBA00022729"/>
    </source>
</evidence>
<dbReference type="InterPro" id="IPR018200">
    <property type="entry name" value="USP_CS"/>
</dbReference>
<feature type="compositionally biased region" description="Pro residues" evidence="14">
    <location>
        <begin position="986"/>
        <end position="1002"/>
    </location>
</feature>
<dbReference type="SUPFAM" id="SSF54001">
    <property type="entry name" value="Cysteine proteinases"/>
    <property type="match status" value="1"/>
</dbReference>
<feature type="disulfide bond" evidence="13">
    <location>
        <begin position="1028"/>
        <end position="1037"/>
    </location>
</feature>
<feature type="disulfide bond" evidence="13">
    <location>
        <begin position="890"/>
        <end position="899"/>
    </location>
</feature>
<feature type="domain" description="Laminin EGF-like" evidence="16">
    <location>
        <begin position="872"/>
        <end position="920"/>
    </location>
</feature>
<reference evidence="18" key="1">
    <citation type="journal article" date="2008" name="Nature">
        <title>The amphioxus genome and the evolution of the chordate karyotype.</title>
        <authorList>
            <consortium name="US DOE Joint Genome Institute (JGI-PGF)"/>
            <person name="Putnam N.H."/>
            <person name="Butts T."/>
            <person name="Ferrier D.E.K."/>
            <person name="Furlong R.F."/>
            <person name="Hellsten U."/>
            <person name="Kawashima T."/>
            <person name="Robinson-Rechavi M."/>
            <person name="Shoguchi E."/>
            <person name="Terry A."/>
            <person name="Yu J.-K."/>
            <person name="Benito-Gutierrez E.L."/>
            <person name="Dubchak I."/>
            <person name="Garcia-Fernandez J."/>
            <person name="Gibson-Brown J.J."/>
            <person name="Grigoriev I.V."/>
            <person name="Horton A.C."/>
            <person name="de Jong P.J."/>
            <person name="Jurka J."/>
            <person name="Kapitonov V.V."/>
            <person name="Kohara Y."/>
            <person name="Kuroki Y."/>
            <person name="Lindquist E."/>
            <person name="Lucas S."/>
            <person name="Osoegawa K."/>
            <person name="Pennacchio L.A."/>
            <person name="Salamov A.A."/>
            <person name="Satou Y."/>
            <person name="Sauka-Spengler T."/>
            <person name="Schmutz J."/>
            <person name="Shin-I T."/>
            <person name="Toyoda A."/>
            <person name="Bronner-Fraser M."/>
            <person name="Fujiyama A."/>
            <person name="Holland L.Z."/>
            <person name="Holland P.W.H."/>
            <person name="Satoh N."/>
            <person name="Rokhsar D.S."/>
        </authorList>
    </citation>
    <scope>NUCLEOTIDE SEQUENCE [LARGE SCALE GENOMIC DNA]</scope>
    <source>
        <strain evidence="18">S238N-H82</strain>
        <tissue evidence="18">Testes</tissue>
    </source>
</reference>
<dbReference type="SMART" id="SM00181">
    <property type="entry name" value="EGF"/>
    <property type="match status" value="14"/>
</dbReference>
<feature type="domain" description="Laminin EGF-like" evidence="16">
    <location>
        <begin position="1010"/>
        <end position="1058"/>
    </location>
</feature>
<dbReference type="InterPro" id="IPR050440">
    <property type="entry name" value="Laminin/Netrin_ECM"/>
</dbReference>
<dbReference type="InterPro" id="IPR000742">
    <property type="entry name" value="EGF"/>
</dbReference>
<evidence type="ECO:0000256" key="14">
    <source>
        <dbReference type="SAM" id="MobiDB-lite"/>
    </source>
</evidence>
<evidence type="ECO:0000259" key="17">
    <source>
        <dbReference type="PROSITE" id="PS50235"/>
    </source>
</evidence>
<dbReference type="InterPro" id="IPR002172">
    <property type="entry name" value="LDrepeatLR_classA_rpt"/>
</dbReference>
<feature type="domain" description="Laminin EGF-like" evidence="16">
    <location>
        <begin position="598"/>
        <end position="646"/>
    </location>
</feature>
<dbReference type="PROSITE" id="PS50027">
    <property type="entry name" value="EGF_LAM_2"/>
    <property type="match status" value="13"/>
</dbReference>
<dbReference type="GO" id="GO:0007155">
    <property type="term" value="P:cell adhesion"/>
    <property type="evidence" value="ECO:0007669"/>
    <property type="project" value="UniProtKB-KW"/>
</dbReference>
<evidence type="ECO:0000256" key="3">
    <source>
        <dbReference type="ARBA" id="ARBA00022530"/>
    </source>
</evidence>
<feature type="domain" description="Laminin EGF-like" evidence="16">
    <location>
        <begin position="819"/>
        <end position="867"/>
    </location>
</feature>
<feature type="disulfide bond" evidence="13">
    <location>
        <begin position="775"/>
        <end position="784"/>
    </location>
</feature>
<keyword evidence="5" id="KW-0677">Repeat</keyword>
<feature type="disulfide bond" evidence="13">
    <location>
        <begin position="1347"/>
        <end position="1356"/>
    </location>
</feature>
<keyword evidence="4" id="KW-0732">Signal</keyword>
<keyword evidence="9 13" id="KW-1015">Disulfide bond</keyword>
<accession>C3YQW5</accession>
<dbReference type="Gene3D" id="2.10.25.10">
    <property type="entry name" value="Laminin"/>
    <property type="match status" value="15"/>
</dbReference>
<dbReference type="FunFam" id="2.10.25.10:FF:000065">
    <property type="entry name" value="Laminin subunit beta 1"/>
    <property type="match status" value="1"/>
</dbReference>
<dbReference type="FunFam" id="2.10.25.10:FF:000188">
    <property type="entry name" value="Laminin subunit gamma 2"/>
    <property type="match status" value="8"/>
</dbReference>
<evidence type="ECO:0000256" key="7">
    <source>
        <dbReference type="ARBA" id="ARBA00022889"/>
    </source>
</evidence>
<dbReference type="CDD" id="cd00112">
    <property type="entry name" value="LDLa"/>
    <property type="match status" value="2"/>
</dbReference>
<name>C3YQW5_BRAFL</name>
<feature type="domain" description="Laminin EGF-like" evidence="16">
    <location>
        <begin position="1167"/>
        <end position="1215"/>
    </location>
</feature>
<dbReference type="eggNOG" id="KOG1867">
    <property type="taxonomic scope" value="Eukaryota"/>
</dbReference>
<comment type="subcellular location">
    <subcellularLocation>
        <location evidence="1">Secreted</location>
        <location evidence="1">Extracellular space</location>
        <location evidence="1">Extracellular matrix</location>
        <location evidence="1">Basement membrane</location>
    </subcellularLocation>
</comment>
<dbReference type="Gene3D" id="4.10.400.10">
    <property type="entry name" value="Low-density Lipoprotein Receptor"/>
    <property type="match status" value="2"/>
</dbReference>
<dbReference type="EMBL" id="GG666544">
    <property type="protein sequence ID" value="EEN57306.1"/>
    <property type="molecule type" value="Genomic_DNA"/>
</dbReference>
<protein>
    <recommendedName>
        <fullName evidence="19">USP domain-containing protein</fullName>
    </recommendedName>
</protein>
<dbReference type="SMART" id="SM00180">
    <property type="entry name" value="EGF_Lam"/>
    <property type="match status" value="14"/>
</dbReference>
<keyword evidence="15" id="KW-0812">Transmembrane</keyword>
<feature type="disulfide bond" evidence="13">
    <location>
        <begin position="681"/>
        <end position="690"/>
    </location>
</feature>
<dbReference type="eggNOG" id="KOG1215">
    <property type="taxonomic scope" value="Eukaryota"/>
</dbReference>
<dbReference type="eggNOG" id="KOG3509">
    <property type="taxonomic scope" value="Eukaryota"/>
</dbReference>
<feature type="disulfide bond" evidence="13">
    <location>
        <begin position="616"/>
        <end position="625"/>
    </location>
</feature>
<evidence type="ECO:0000256" key="2">
    <source>
        <dbReference type="ARBA" id="ARBA00022525"/>
    </source>
</evidence>
<dbReference type="SMART" id="SM00192">
    <property type="entry name" value="LDLa"/>
    <property type="match status" value="2"/>
</dbReference>
<dbReference type="CDD" id="cd02662">
    <property type="entry name" value="Peptidase_C19F"/>
    <property type="match status" value="1"/>
</dbReference>
<evidence type="ECO:0000256" key="13">
    <source>
        <dbReference type="PROSITE-ProRule" id="PRU00460"/>
    </source>
</evidence>
<dbReference type="PROSITE" id="PS01209">
    <property type="entry name" value="LDLRA_1"/>
    <property type="match status" value="1"/>
</dbReference>
<feature type="domain" description="Laminin EGF-like" evidence="16">
    <location>
        <begin position="1062"/>
        <end position="1110"/>
    </location>
</feature>
<keyword evidence="8" id="KW-0175">Coiled coil</keyword>
<dbReference type="InterPro" id="IPR002049">
    <property type="entry name" value="LE_dom"/>
</dbReference>
<dbReference type="InterPro" id="IPR036055">
    <property type="entry name" value="LDL_receptor-like_sf"/>
</dbReference>
<evidence type="ECO:0000256" key="15">
    <source>
        <dbReference type="SAM" id="Phobius"/>
    </source>
</evidence>
<dbReference type="SMART" id="SM01411">
    <property type="entry name" value="Ephrin_rec_like"/>
    <property type="match status" value="6"/>
</dbReference>
<evidence type="ECO:0000313" key="18">
    <source>
        <dbReference type="EMBL" id="EEN57306.1"/>
    </source>
</evidence>
<dbReference type="InterPro" id="IPR056863">
    <property type="entry name" value="LMN_ATRN_NET-like_EGF"/>
</dbReference>
<dbReference type="SUPFAM" id="SSF57196">
    <property type="entry name" value="EGF/Laminin"/>
    <property type="match status" value="14"/>
</dbReference>
<feature type="disulfide bond" evidence="13">
    <location>
        <begin position="952"/>
        <end position="961"/>
    </location>
</feature>
<dbReference type="GO" id="GO:0005604">
    <property type="term" value="C:basement membrane"/>
    <property type="evidence" value="ECO:0007669"/>
    <property type="project" value="UniProtKB-SubCell"/>
</dbReference>
<feature type="domain" description="Laminin EGF-like" evidence="16">
    <location>
        <begin position="1225"/>
        <end position="1273"/>
    </location>
</feature>
<dbReference type="Pfam" id="PF00057">
    <property type="entry name" value="Ldl_recept_a"/>
    <property type="match status" value="2"/>
</dbReference>
<feature type="domain" description="Laminin EGF-like" evidence="16">
    <location>
        <begin position="663"/>
        <end position="711"/>
    </location>
</feature>
<dbReference type="InterPro" id="IPR023415">
    <property type="entry name" value="LDLR_class-A_CS"/>
</dbReference>
<keyword evidence="2" id="KW-0964">Secreted</keyword>
<dbReference type="Gene3D" id="3.90.70.10">
    <property type="entry name" value="Cysteine proteinases"/>
    <property type="match status" value="1"/>
</dbReference>
<keyword evidence="7" id="KW-0130">Cell adhesion</keyword>
<comment type="caution">
    <text evidence="13">Lacks conserved residue(s) required for the propagation of feature annotation.</text>
</comment>
<dbReference type="SUPFAM" id="SSF57424">
    <property type="entry name" value="LDL receptor-like module"/>
    <property type="match status" value="2"/>
</dbReference>
<dbReference type="PANTHER" id="PTHR10574:SF444">
    <property type="entry name" value="BASEMENT MEMBRANE-SPECIFIC HEPARAN SULFATE PROTEOGLYCAN CORE PROTEIN"/>
    <property type="match status" value="1"/>
</dbReference>
<dbReference type="Pfam" id="PF00053">
    <property type="entry name" value="EGF_laminin"/>
    <property type="match status" value="2"/>
</dbReference>
<feature type="disulfide bond" evidence="13">
    <location>
        <begin position="1295"/>
        <end position="1304"/>
    </location>
</feature>
<feature type="disulfide bond" evidence="13">
    <location>
        <begin position="1243"/>
        <end position="1252"/>
    </location>
</feature>
<evidence type="ECO:0000256" key="8">
    <source>
        <dbReference type="ARBA" id="ARBA00023054"/>
    </source>
</evidence>
<keyword evidence="15" id="KW-1133">Transmembrane helix</keyword>
<dbReference type="CDD" id="cd00055">
    <property type="entry name" value="EGF_Lam"/>
    <property type="match status" value="12"/>
</dbReference>
<evidence type="ECO:0000256" key="11">
    <source>
        <dbReference type="ARBA" id="ARBA00023292"/>
    </source>
</evidence>
<feature type="domain" description="Laminin EGF-like" evidence="16">
    <location>
        <begin position="1277"/>
        <end position="1325"/>
    </location>
</feature>